<dbReference type="AlphaFoldDB" id="A0AAN8K265"/>
<dbReference type="Proteomes" id="UP001347796">
    <property type="component" value="Unassembled WGS sequence"/>
</dbReference>
<sequence>MAAPIKCAELTVIDNKPTQKDTLIKNYSLNILECLRKQIAATYRNNININITKGGIVIKFNCGYYQVFKRCASVFYKNLSHQENVNTNITLTLDKSKRETGSITRVQMSTKSKSKSYTLNLYHTTCTALINGELQTLFLSEHFNSMLDLINCEEARELNIHVRESFNNAVRSNAKEDYSVPLCKNDSTLQPLSPNQSVKTTLTPRNCSTPYHSHNSSMMLTLVDNVTECETHLPLVYLTPVNIQLDTIHSGSYLDTSFGTGLNIKNTNNDSSDNEQTIAKELFIAEDPVDTCYTNDEYIASIEKLNCDMLLLADKIKLLDSEFQSIKTLLINVSSQESFKPLVTEDHNLGPIHKKFSNVKKLEYKRNIVIGSSILKGIKPNGLDKTKSTEVRTLSGATIQDVITYVDNCITSNNVRNVIFLIGSNDSKYGPYADYTRNYYRTLIELCFSKFPYASVKFIRLLPRFSRSSNIIINRINDILYDVCEDCGIDIPIDHGNLFYNYHLSKIRQNLYHDSVHLNSYGSTCLSKLIRKHIISPSMPN</sequence>
<dbReference type="SUPFAM" id="SSF52266">
    <property type="entry name" value="SGNH hydrolase"/>
    <property type="match status" value="1"/>
</dbReference>
<evidence type="ECO:0000313" key="2">
    <source>
        <dbReference type="Proteomes" id="UP001347796"/>
    </source>
</evidence>
<proteinExistence type="predicted"/>
<accession>A0AAN8K265</accession>
<comment type="caution">
    <text evidence="1">The sequence shown here is derived from an EMBL/GenBank/DDBJ whole genome shotgun (WGS) entry which is preliminary data.</text>
</comment>
<evidence type="ECO:0008006" key="3">
    <source>
        <dbReference type="Google" id="ProtNLM"/>
    </source>
</evidence>
<reference evidence="1 2" key="1">
    <citation type="submission" date="2024-01" db="EMBL/GenBank/DDBJ databases">
        <title>The genome of the rayed Mediterranean limpet Patella caerulea (Linnaeus, 1758).</title>
        <authorList>
            <person name="Anh-Thu Weber A."/>
            <person name="Halstead-Nussloch G."/>
        </authorList>
    </citation>
    <scope>NUCLEOTIDE SEQUENCE [LARGE SCALE GENOMIC DNA]</scope>
    <source>
        <strain evidence="1">AATW-2023a</strain>
        <tissue evidence="1">Whole specimen</tissue>
    </source>
</reference>
<protein>
    <recommendedName>
        <fullName evidence="3">SGNH hydrolase-type esterase domain-containing protein</fullName>
    </recommendedName>
</protein>
<evidence type="ECO:0000313" key="1">
    <source>
        <dbReference type="EMBL" id="KAK6191333.1"/>
    </source>
</evidence>
<dbReference type="EMBL" id="JAZGQO010000002">
    <property type="protein sequence ID" value="KAK6191333.1"/>
    <property type="molecule type" value="Genomic_DNA"/>
</dbReference>
<dbReference type="Gene3D" id="3.40.50.1110">
    <property type="entry name" value="SGNH hydrolase"/>
    <property type="match status" value="1"/>
</dbReference>
<keyword evidence="2" id="KW-1185">Reference proteome</keyword>
<name>A0AAN8K265_PATCE</name>
<organism evidence="1 2">
    <name type="scientific">Patella caerulea</name>
    <name type="common">Rayed Mediterranean limpet</name>
    <dbReference type="NCBI Taxonomy" id="87958"/>
    <lineage>
        <taxon>Eukaryota</taxon>
        <taxon>Metazoa</taxon>
        <taxon>Spiralia</taxon>
        <taxon>Lophotrochozoa</taxon>
        <taxon>Mollusca</taxon>
        <taxon>Gastropoda</taxon>
        <taxon>Patellogastropoda</taxon>
        <taxon>Patelloidea</taxon>
        <taxon>Patellidae</taxon>
        <taxon>Patella</taxon>
    </lineage>
</organism>
<dbReference type="InterPro" id="IPR036514">
    <property type="entry name" value="SGNH_hydro_sf"/>
</dbReference>
<gene>
    <name evidence="1" type="ORF">SNE40_003051</name>
</gene>